<dbReference type="Pfam" id="PF00339">
    <property type="entry name" value="Arrestin_N"/>
    <property type="match status" value="1"/>
</dbReference>
<dbReference type="EMBL" id="MU006099">
    <property type="protein sequence ID" value="KAF2837655.1"/>
    <property type="molecule type" value="Genomic_DNA"/>
</dbReference>
<dbReference type="InterPro" id="IPR050357">
    <property type="entry name" value="Arrestin_domain-protein"/>
</dbReference>
<evidence type="ECO:0000256" key="2">
    <source>
        <dbReference type="ARBA" id="ARBA00038766"/>
    </source>
</evidence>
<feature type="compositionally biased region" description="Polar residues" evidence="3">
    <location>
        <begin position="545"/>
        <end position="559"/>
    </location>
</feature>
<dbReference type="Pfam" id="PF02752">
    <property type="entry name" value="Arrestin_C"/>
    <property type="match status" value="1"/>
</dbReference>
<sequence>MVFGSGQSHKPQVEILPDSKYVTFYGTDAEAAGLDVTGRLILTNSDHVDIKSIKLVLNGVRKVSFLAKMANPQQVTTREVIMNESSVLYPIEGQKKKAHRFGPGRHEWNWAFKMPANAPQSVAGLGSSYVRYTLTASVQTGMMDKNIEKEKLLYVMKAPPRDTVDTEPSEQVNEDIWTNKISYRITVPRIKFIYGTWVNVDFVLTPLKKGLSIGKITMEVHEKITLATEKWGRTCTNTDTITVTRKELDMPEDAEHLGSSDDPDNLYDESYRFKCTLELPKDLKLCRPTVETDAIKIEHKLRLHVNLLNPEGHTSQLLVKNMLKLYHSPHMPMGDDLCVSMAQLSLTEESVHSDLAAIAPPPHYGEHTLDMVVDGDDPNIITPALRHSPHGSHVATPIHGSRRPSVEDISLGAIAAEDARDGASATQLHSRLSGLQDHGSSRWARAQVIDSLQSSGQNTPHNGLDDRQAYFWPHDDVVQAQYDIEALSRIPSYNTAARTPIRTPALEGLPTYEAATSRPSSPSPHARQSHGGTGLRSLPEGVSLDDNQSMTTSSTDERR</sequence>
<gene>
    <name evidence="5" type="ORF">M501DRAFT_937551</name>
</gene>
<dbReference type="PANTHER" id="PTHR11188">
    <property type="entry name" value="ARRESTIN DOMAIN CONTAINING PROTEIN"/>
    <property type="match status" value="1"/>
</dbReference>
<evidence type="ECO:0000313" key="6">
    <source>
        <dbReference type="Proteomes" id="UP000799429"/>
    </source>
</evidence>
<accession>A0A9P4S7V6</accession>
<comment type="subunit">
    <text evidence="2">Interacts with hulA.</text>
</comment>
<dbReference type="InterPro" id="IPR014756">
    <property type="entry name" value="Ig_E-set"/>
</dbReference>
<dbReference type="Proteomes" id="UP000799429">
    <property type="component" value="Unassembled WGS sequence"/>
</dbReference>
<dbReference type="PANTHER" id="PTHR11188:SF17">
    <property type="entry name" value="FI21816P1"/>
    <property type="match status" value="1"/>
</dbReference>
<evidence type="ECO:0000256" key="1">
    <source>
        <dbReference type="ARBA" id="ARBA00005298"/>
    </source>
</evidence>
<dbReference type="InterPro" id="IPR011021">
    <property type="entry name" value="Arrestin-like_N"/>
</dbReference>
<dbReference type="AlphaFoldDB" id="A0A9P4S7V6"/>
<dbReference type="Gene3D" id="2.60.40.640">
    <property type="match status" value="1"/>
</dbReference>
<dbReference type="InterPro" id="IPR014752">
    <property type="entry name" value="Arrestin-like_C"/>
</dbReference>
<feature type="region of interest" description="Disordered" evidence="3">
    <location>
        <begin position="511"/>
        <end position="559"/>
    </location>
</feature>
<name>A0A9P4S7V6_9PEZI</name>
<reference evidence="5" key="1">
    <citation type="journal article" date="2020" name="Stud. Mycol.">
        <title>101 Dothideomycetes genomes: a test case for predicting lifestyles and emergence of pathogens.</title>
        <authorList>
            <person name="Haridas S."/>
            <person name="Albert R."/>
            <person name="Binder M."/>
            <person name="Bloem J."/>
            <person name="Labutti K."/>
            <person name="Salamov A."/>
            <person name="Andreopoulos B."/>
            <person name="Baker S."/>
            <person name="Barry K."/>
            <person name="Bills G."/>
            <person name="Bluhm B."/>
            <person name="Cannon C."/>
            <person name="Castanera R."/>
            <person name="Culley D."/>
            <person name="Daum C."/>
            <person name="Ezra D."/>
            <person name="Gonzalez J."/>
            <person name="Henrissat B."/>
            <person name="Kuo A."/>
            <person name="Liang C."/>
            <person name="Lipzen A."/>
            <person name="Lutzoni F."/>
            <person name="Magnuson J."/>
            <person name="Mondo S."/>
            <person name="Nolan M."/>
            <person name="Ohm R."/>
            <person name="Pangilinan J."/>
            <person name="Park H.-J."/>
            <person name="Ramirez L."/>
            <person name="Alfaro M."/>
            <person name="Sun H."/>
            <person name="Tritt A."/>
            <person name="Yoshinaga Y."/>
            <person name="Zwiers L.-H."/>
            <person name="Turgeon B."/>
            <person name="Goodwin S."/>
            <person name="Spatafora J."/>
            <person name="Crous P."/>
            <person name="Grigoriev I."/>
        </authorList>
    </citation>
    <scope>NUCLEOTIDE SEQUENCE</scope>
    <source>
        <strain evidence="5">CBS 101060</strain>
    </source>
</reference>
<keyword evidence="6" id="KW-1185">Reference proteome</keyword>
<dbReference type="SUPFAM" id="SSF81296">
    <property type="entry name" value="E set domains"/>
    <property type="match status" value="1"/>
</dbReference>
<dbReference type="GO" id="GO:0030674">
    <property type="term" value="F:protein-macromolecule adaptor activity"/>
    <property type="evidence" value="ECO:0007669"/>
    <property type="project" value="TreeGrafter"/>
</dbReference>
<organism evidence="5 6">
    <name type="scientific">Patellaria atrata CBS 101060</name>
    <dbReference type="NCBI Taxonomy" id="1346257"/>
    <lineage>
        <taxon>Eukaryota</taxon>
        <taxon>Fungi</taxon>
        <taxon>Dikarya</taxon>
        <taxon>Ascomycota</taxon>
        <taxon>Pezizomycotina</taxon>
        <taxon>Dothideomycetes</taxon>
        <taxon>Dothideomycetes incertae sedis</taxon>
        <taxon>Patellariales</taxon>
        <taxon>Patellariaceae</taxon>
        <taxon>Patellaria</taxon>
    </lineage>
</organism>
<comment type="similarity">
    <text evidence="1">Belongs to the arrestin family.</text>
</comment>
<evidence type="ECO:0000256" key="3">
    <source>
        <dbReference type="SAM" id="MobiDB-lite"/>
    </source>
</evidence>
<dbReference type="InterPro" id="IPR011022">
    <property type="entry name" value="Arrestin_C-like"/>
</dbReference>
<dbReference type="GO" id="GO:0070086">
    <property type="term" value="P:ubiquitin-dependent endocytosis"/>
    <property type="evidence" value="ECO:0007669"/>
    <property type="project" value="TreeGrafter"/>
</dbReference>
<evidence type="ECO:0000259" key="4">
    <source>
        <dbReference type="SMART" id="SM01017"/>
    </source>
</evidence>
<comment type="caution">
    <text evidence="5">The sequence shown here is derived from an EMBL/GenBank/DDBJ whole genome shotgun (WGS) entry which is preliminary data.</text>
</comment>
<protein>
    <submittedName>
        <fullName evidence="5">Carbon catabolite repression protein cred</fullName>
    </submittedName>
</protein>
<proteinExistence type="inferred from homology"/>
<dbReference type="OrthoDB" id="2333384at2759"/>
<evidence type="ECO:0000313" key="5">
    <source>
        <dbReference type="EMBL" id="KAF2837655.1"/>
    </source>
</evidence>
<dbReference type="GO" id="GO:0031625">
    <property type="term" value="F:ubiquitin protein ligase binding"/>
    <property type="evidence" value="ECO:0007669"/>
    <property type="project" value="TreeGrafter"/>
</dbReference>
<dbReference type="GO" id="GO:0005886">
    <property type="term" value="C:plasma membrane"/>
    <property type="evidence" value="ECO:0007669"/>
    <property type="project" value="TreeGrafter"/>
</dbReference>
<dbReference type="SMART" id="SM01017">
    <property type="entry name" value="Arrestin_C"/>
    <property type="match status" value="1"/>
</dbReference>
<feature type="domain" description="Arrestin C-terminal-like" evidence="4">
    <location>
        <begin position="177"/>
        <end position="330"/>
    </location>
</feature>
<feature type="region of interest" description="Disordered" evidence="3">
    <location>
        <begin position="380"/>
        <end position="404"/>
    </location>
</feature>
<dbReference type="GO" id="GO:0005829">
    <property type="term" value="C:cytosol"/>
    <property type="evidence" value="ECO:0007669"/>
    <property type="project" value="TreeGrafter"/>
</dbReference>